<sequence precursor="true">MKNRALFCRASFSILIIMITMMESSATWAEEALDSSYSRHGEQLKLAFREIVAKAPQLAIEIEINETITVPGTLIDAQKGICVTKASSLEEYVSEADMFRCHLPADRWVAANFLGYDKAQDMIFISCKRPTRLNLPEVKTAEKLQAGQWIVSLKYAEELPMGIGVLGALPREILSSEGYVGLTVDQSDEGLMVKDVYANSGASRAGLKSGDIILSEANKPLQKRNRLSRLFAEYEPGDWFTLNALRDGELMSFDVRVGTSWDSVIDRQAMMNRFGSDVSARRSGFRSVLQHDTLLHPDNCGGPIVNLEGELVGINIARAGRTDTLAVPIEDVLAKMKELLE</sequence>
<dbReference type="InterPro" id="IPR043504">
    <property type="entry name" value="Peptidase_S1_PA_chymotrypsin"/>
</dbReference>
<comment type="caution">
    <text evidence="4">The sequence shown here is derived from an EMBL/GenBank/DDBJ whole genome shotgun (WGS) entry which is preliminary data.</text>
</comment>
<dbReference type="PANTHER" id="PTHR22939:SF129">
    <property type="entry name" value="SERINE PROTEASE HTRA2, MITOCHONDRIAL"/>
    <property type="match status" value="1"/>
</dbReference>
<keyword evidence="5" id="KW-1185">Reference proteome</keyword>
<keyword evidence="2" id="KW-0732">Signal</keyword>
<dbReference type="GO" id="GO:0008233">
    <property type="term" value="F:peptidase activity"/>
    <property type="evidence" value="ECO:0007669"/>
    <property type="project" value="UniProtKB-KW"/>
</dbReference>
<evidence type="ECO:0000256" key="1">
    <source>
        <dbReference type="ARBA" id="ARBA00010541"/>
    </source>
</evidence>
<evidence type="ECO:0000313" key="4">
    <source>
        <dbReference type="EMBL" id="TWT59348.1"/>
    </source>
</evidence>
<dbReference type="PROSITE" id="PS50106">
    <property type="entry name" value="PDZ"/>
    <property type="match status" value="1"/>
</dbReference>
<name>A0A5C5X940_9PLAN</name>
<protein>
    <submittedName>
        <fullName evidence="4">Periplasmic serine endoprotease DegP</fullName>
        <ecNumber evidence="4">3.4.21.107</ecNumber>
    </submittedName>
</protein>
<dbReference type="SUPFAM" id="SSF50156">
    <property type="entry name" value="PDZ domain-like"/>
    <property type="match status" value="1"/>
</dbReference>
<feature type="signal peptide" evidence="2">
    <location>
        <begin position="1"/>
        <end position="29"/>
    </location>
</feature>
<comment type="similarity">
    <text evidence="1">Belongs to the peptidase S1C family.</text>
</comment>
<keyword evidence="4" id="KW-0645">Protease</keyword>
<dbReference type="SMART" id="SM00228">
    <property type="entry name" value="PDZ"/>
    <property type="match status" value="1"/>
</dbReference>
<dbReference type="AlphaFoldDB" id="A0A5C5X940"/>
<dbReference type="InterPro" id="IPR009003">
    <property type="entry name" value="Peptidase_S1_PA"/>
</dbReference>
<keyword evidence="4" id="KW-0378">Hydrolase</keyword>
<organism evidence="4 5">
    <name type="scientific">Rubinisphaera italica</name>
    <dbReference type="NCBI Taxonomy" id="2527969"/>
    <lineage>
        <taxon>Bacteria</taxon>
        <taxon>Pseudomonadati</taxon>
        <taxon>Planctomycetota</taxon>
        <taxon>Planctomycetia</taxon>
        <taxon>Planctomycetales</taxon>
        <taxon>Planctomycetaceae</taxon>
        <taxon>Rubinisphaera</taxon>
    </lineage>
</organism>
<dbReference type="InterPro" id="IPR036034">
    <property type="entry name" value="PDZ_sf"/>
</dbReference>
<dbReference type="PANTHER" id="PTHR22939">
    <property type="entry name" value="SERINE PROTEASE FAMILY S1C HTRA-RELATED"/>
    <property type="match status" value="1"/>
</dbReference>
<dbReference type="SUPFAM" id="SSF50494">
    <property type="entry name" value="Trypsin-like serine proteases"/>
    <property type="match status" value="1"/>
</dbReference>
<dbReference type="Gene3D" id="2.40.10.10">
    <property type="entry name" value="Trypsin-like serine proteases"/>
    <property type="match status" value="1"/>
</dbReference>
<dbReference type="GO" id="GO:0006508">
    <property type="term" value="P:proteolysis"/>
    <property type="evidence" value="ECO:0007669"/>
    <property type="project" value="UniProtKB-KW"/>
</dbReference>
<proteinExistence type="inferred from homology"/>
<evidence type="ECO:0000259" key="3">
    <source>
        <dbReference type="PROSITE" id="PS50106"/>
    </source>
</evidence>
<feature type="domain" description="PDZ" evidence="3">
    <location>
        <begin position="175"/>
        <end position="222"/>
    </location>
</feature>
<dbReference type="EMBL" id="SJPG01000001">
    <property type="protein sequence ID" value="TWT59348.1"/>
    <property type="molecule type" value="Genomic_DNA"/>
</dbReference>
<evidence type="ECO:0000313" key="5">
    <source>
        <dbReference type="Proteomes" id="UP000316095"/>
    </source>
</evidence>
<feature type="chain" id="PRO_5023081143" evidence="2">
    <location>
        <begin position="30"/>
        <end position="341"/>
    </location>
</feature>
<gene>
    <name evidence="4" type="primary">degP_1</name>
    <name evidence="4" type="ORF">Pan54_00490</name>
</gene>
<dbReference type="Pfam" id="PF13180">
    <property type="entry name" value="PDZ_2"/>
    <property type="match status" value="1"/>
</dbReference>
<reference evidence="4 5" key="1">
    <citation type="submission" date="2019-02" db="EMBL/GenBank/DDBJ databases">
        <title>Deep-cultivation of Planctomycetes and their phenomic and genomic characterization uncovers novel biology.</title>
        <authorList>
            <person name="Wiegand S."/>
            <person name="Jogler M."/>
            <person name="Boedeker C."/>
            <person name="Pinto D."/>
            <person name="Vollmers J."/>
            <person name="Rivas-Marin E."/>
            <person name="Kohn T."/>
            <person name="Peeters S.H."/>
            <person name="Heuer A."/>
            <person name="Rast P."/>
            <person name="Oberbeckmann S."/>
            <person name="Bunk B."/>
            <person name="Jeske O."/>
            <person name="Meyerdierks A."/>
            <person name="Storesund J.E."/>
            <person name="Kallscheuer N."/>
            <person name="Luecker S."/>
            <person name="Lage O.M."/>
            <person name="Pohl T."/>
            <person name="Merkel B.J."/>
            <person name="Hornburger P."/>
            <person name="Mueller R.-W."/>
            <person name="Bruemmer F."/>
            <person name="Labrenz M."/>
            <person name="Spormann A.M."/>
            <person name="Op Den Camp H."/>
            <person name="Overmann J."/>
            <person name="Amann R."/>
            <person name="Jetten M.S.M."/>
            <person name="Mascher T."/>
            <person name="Medema M.H."/>
            <person name="Devos D.P."/>
            <person name="Kaster A.-K."/>
            <person name="Ovreas L."/>
            <person name="Rohde M."/>
            <person name="Galperin M.Y."/>
            <person name="Jogler C."/>
        </authorList>
    </citation>
    <scope>NUCLEOTIDE SEQUENCE [LARGE SCALE GENOMIC DNA]</scope>
    <source>
        <strain evidence="4 5">Pan54</strain>
    </source>
</reference>
<dbReference type="Proteomes" id="UP000316095">
    <property type="component" value="Unassembled WGS sequence"/>
</dbReference>
<accession>A0A5C5X940</accession>
<dbReference type="RefSeq" id="WP_146501500.1">
    <property type="nucleotide sequence ID" value="NZ_SJPG01000001.1"/>
</dbReference>
<dbReference type="OrthoDB" id="268129at2"/>
<dbReference type="EC" id="3.4.21.107" evidence="4"/>
<evidence type="ECO:0000256" key="2">
    <source>
        <dbReference type="SAM" id="SignalP"/>
    </source>
</evidence>
<dbReference type="Gene3D" id="2.30.42.10">
    <property type="match status" value="1"/>
</dbReference>
<dbReference type="InterPro" id="IPR001478">
    <property type="entry name" value="PDZ"/>
</dbReference>